<evidence type="ECO:0000256" key="1">
    <source>
        <dbReference type="SAM" id="MobiDB-lite"/>
    </source>
</evidence>
<feature type="compositionally biased region" description="Low complexity" evidence="1">
    <location>
        <begin position="177"/>
        <end position="188"/>
    </location>
</feature>
<name>A0A1I8GHQ7_9PLAT</name>
<dbReference type="InterPro" id="IPR036116">
    <property type="entry name" value="FN3_sf"/>
</dbReference>
<dbReference type="Gene3D" id="2.60.40.10">
    <property type="entry name" value="Immunoglobulins"/>
    <property type="match status" value="1"/>
</dbReference>
<keyword evidence="3" id="KW-1185">Reference proteome</keyword>
<dbReference type="SUPFAM" id="SSF49265">
    <property type="entry name" value="Fibronectin type III"/>
    <property type="match status" value="1"/>
</dbReference>
<evidence type="ECO:0000313" key="5">
    <source>
        <dbReference type="WBParaSite" id="maker-uti_cns_0001990-snap-gene-0.5-mRNA-1"/>
    </source>
</evidence>
<dbReference type="CDD" id="cd00063">
    <property type="entry name" value="FN3"/>
    <property type="match status" value="1"/>
</dbReference>
<feature type="domain" description="Fibronectin type-III" evidence="2">
    <location>
        <begin position="60"/>
        <end position="167"/>
    </location>
</feature>
<organism evidence="3 5">
    <name type="scientific">Macrostomum lignano</name>
    <dbReference type="NCBI Taxonomy" id="282301"/>
    <lineage>
        <taxon>Eukaryota</taxon>
        <taxon>Metazoa</taxon>
        <taxon>Spiralia</taxon>
        <taxon>Lophotrochozoa</taxon>
        <taxon>Platyhelminthes</taxon>
        <taxon>Rhabditophora</taxon>
        <taxon>Macrostomorpha</taxon>
        <taxon>Macrostomida</taxon>
        <taxon>Macrostomidae</taxon>
        <taxon>Macrostomum</taxon>
    </lineage>
</organism>
<sequence length="259" mass="26850">LLAGGPGPVRLEEPRPGHRYQFRAAAVSPDGSRGFGKPSEPLTLLPLQSTRPPAVRLSGGPASFDESTAAGWASVAVWWSLINGSVGDTEYGFQVSWAKAAAGVDEPSTANSAVKISQSLPGTARSYQIEQLEPDSLYHIEVRSLTASGISGPPSRISVSTARQPPPATSWLQDRAGGSSSKSSDNGGCPPDDDKSYQTYTPRTSFADNADGVVATVGLLTAGSGQPIFLLEWRRRVCIGARGVGASAALSGAILTTAQ</sequence>
<dbReference type="AlphaFoldDB" id="A0A1I8GHQ7"/>
<dbReference type="Pfam" id="PF00041">
    <property type="entry name" value="fn3"/>
    <property type="match status" value="1"/>
</dbReference>
<evidence type="ECO:0000313" key="3">
    <source>
        <dbReference type="Proteomes" id="UP000095280"/>
    </source>
</evidence>
<protein>
    <submittedName>
        <fullName evidence="4 5">Fibronectin type-III domain-containing protein</fullName>
    </submittedName>
</protein>
<dbReference type="InterPro" id="IPR003961">
    <property type="entry name" value="FN3_dom"/>
</dbReference>
<dbReference type="PROSITE" id="PS50853">
    <property type="entry name" value="FN3"/>
    <property type="match status" value="2"/>
</dbReference>
<proteinExistence type="predicted"/>
<dbReference type="WBParaSite" id="maker-uti_cns_0001990-snap-gene-0.5-mRNA-1">
    <property type="protein sequence ID" value="maker-uti_cns_0001990-snap-gene-0.5-mRNA-1"/>
    <property type="gene ID" value="maker-uti_cns_0001990-snap-gene-0.5"/>
</dbReference>
<evidence type="ECO:0000259" key="2">
    <source>
        <dbReference type="PROSITE" id="PS50853"/>
    </source>
</evidence>
<evidence type="ECO:0000313" key="4">
    <source>
        <dbReference type="WBParaSite" id="maker-uti_cns_0000539-snap-gene-0.5-mRNA-1"/>
    </source>
</evidence>
<dbReference type="WBParaSite" id="maker-uti_cns_0045743-snap-gene-1.3-mRNA-1">
    <property type="protein sequence ID" value="maker-uti_cns_0045743-snap-gene-1.3-mRNA-1"/>
    <property type="gene ID" value="maker-uti_cns_0045743-snap-gene-1.3"/>
</dbReference>
<reference evidence="4 5" key="1">
    <citation type="submission" date="2016-11" db="UniProtKB">
        <authorList>
            <consortium name="WormBaseParasite"/>
        </authorList>
    </citation>
    <scope>IDENTIFICATION</scope>
</reference>
<feature type="domain" description="Fibronectin type-III" evidence="2">
    <location>
        <begin position="1"/>
        <end position="53"/>
    </location>
</feature>
<dbReference type="InterPro" id="IPR013783">
    <property type="entry name" value="Ig-like_fold"/>
</dbReference>
<dbReference type="WBParaSite" id="maker-uti_cns_0000539-snap-gene-0.5-mRNA-1">
    <property type="protein sequence ID" value="maker-uti_cns_0000539-snap-gene-0.5-mRNA-1"/>
    <property type="gene ID" value="maker-uti_cns_0000539-snap-gene-0.5"/>
</dbReference>
<accession>A0A1I8GHQ7</accession>
<feature type="region of interest" description="Disordered" evidence="1">
    <location>
        <begin position="149"/>
        <end position="203"/>
    </location>
</feature>
<dbReference type="Proteomes" id="UP000095280">
    <property type="component" value="Unplaced"/>
</dbReference>